<dbReference type="InterPro" id="IPR036388">
    <property type="entry name" value="WH-like_DNA-bd_sf"/>
</dbReference>
<dbReference type="GO" id="GO:0016987">
    <property type="term" value="F:sigma factor activity"/>
    <property type="evidence" value="ECO:0007669"/>
    <property type="project" value="UniProtKB-KW"/>
</dbReference>
<sequence>MNPEVEGLLRTLAPQVLGVLVRRHGQFDICEDAVQEALLGAAQQWPADGIPDNPKGWLITAASRRWIEQYRSDTARRHREDKVVALTPTPPDPVPAQDDTLTLLALCCHESLTTASQIALTLRAVGGLTTAEIARAFLVPEATVAQRISRAKQKIKQSGAKFRPPQDLTAVLHVLYLIFTEGSTASSGDDLVRVDLTAEALRLTRQLHKRRPADGELTGLLALMLLTDARRPARTDTNGTLIPLAEQDRTRWDTAAIEEGTNLVSTALKTAQIGPYQLQAAIAAVHADATKAEDTDWNEILGLYDLLTVTAPGPMVSLNRTVAVAMVHGPRQALDELSTLDLDHYRVHAVRAHLLDLQGDHDQARQEYEKAAKLTLSAPEQRYLRSRSRHPR</sequence>
<feature type="domain" description="RNA polymerase sigma factor 70 region 4 type 2" evidence="6">
    <location>
        <begin position="105"/>
        <end position="155"/>
    </location>
</feature>
<keyword evidence="3" id="KW-0731">Sigma factor</keyword>
<dbReference type="InterPro" id="IPR013325">
    <property type="entry name" value="RNA_pol_sigma_r2"/>
</dbReference>
<dbReference type="SUPFAM" id="SSF88659">
    <property type="entry name" value="Sigma3 and sigma4 domains of RNA polymerase sigma factors"/>
    <property type="match status" value="1"/>
</dbReference>
<evidence type="ECO:0000313" key="8">
    <source>
        <dbReference type="EMBL" id="SMC84956.1"/>
    </source>
</evidence>
<accession>A0A1W2CIV7</accession>
<evidence type="ECO:0000256" key="4">
    <source>
        <dbReference type="ARBA" id="ARBA00023163"/>
    </source>
</evidence>
<dbReference type="PANTHER" id="PTHR47756:SF2">
    <property type="entry name" value="BLL6612 PROTEIN"/>
    <property type="match status" value="1"/>
</dbReference>
<dbReference type="InterPro" id="IPR011990">
    <property type="entry name" value="TPR-like_helical_dom_sf"/>
</dbReference>
<dbReference type="Gene3D" id="1.10.10.10">
    <property type="entry name" value="Winged helix-like DNA-binding domain superfamily/Winged helix DNA-binding domain"/>
    <property type="match status" value="1"/>
</dbReference>
<dbReference type="GO" id="GO:0003677">
    <property type="term" value="F:DNA binding"/>
    <property type="evidence" value="ECO:0007669"/>
    <property type="project" value="InterPro"/>
</dbReference>
<feature type="domain" description="RNA polymerase sigma-70 region 2" evidence="5">
    <location>
        <begin position="8"/>
        <end position="73"/>
    </location>
</feature>
<dbReference type="EMBL" id="FWYC01000005">
    <property type="protein sequence ID" value="SMC84956.1"/>
    <property type="molecule type" value="Genomic_DNA"/>
</dbReference>
<dbReference type="InterPro" id="IPR013324">
    <property type="entry name" value="RNA_pol_sigma_r3/r4-like"/>
</dbReference>
<dbReference type="STRING" id="40571.SAMN05660733_02086"/>
<dbReference type="Pfam" id="PF04542">
    <property type="entry name" value="Sigma70_r2"/>
    <property type="match status" value="1"/>
</dbReference>
<keyword evidence="9" id="KW-1185">Reference proteome</keyword>
<proteinExistence type="inferred from homology"/>
<dbReference type="AlphaFoldDB" id="A0A1W2CIV7"/>
<dbReference type="GO" id="GO:0006352">
    <property type="term" value="P:DNA-templated transcription initiation"/>
    <property type="evidence" value="ECO:0007669"/>
    <property type="project" value="InterPro"/>
</dbReference>
<dbReference type="PANTHER" id="PTHR47756">
    <property type="entry name" value="BLL6612 PROTEIN-RELATED"/>
    <property type="match status" value="1"/>
</dbReference>
<dbReference type="InterPro" id="IPR013249">
    <property type="entry name" value="RNA_pol_sigma70_r4_t2"/>
</dbReference>
<dbReference type="Pfam" id="PF20239">
    <property type="entry name" value="DUF6596"/>
    <property type="match status" value="1"/>
</dbReference>
<dbReference type="Pfam" id="PF08281">
    <property type="entry name" value="Sigma70_r4_2"/>
    <property type="match status" value="1"/>
</dbReference>
<evidence type="ECO:0000259" key="7">
    <source>
        <dbReference type="Pfam" id="PF20239"/>
    </source>
</evidence>
<dbReference type="InterPro" id="IPR014284">
    <property type="entry name" value="RNA_pol_sigma-70_dom"/>
</dbReference>
<dbReference type="eggNOG" id="COG4941">
    <property type="taxonomic scope" value="Bacteria"/>
</dbReference>
<name>A0A1W2CIV7_9PSEU</name>
<dbReference type="SUPFAM" id="SSF88946">
    <property type="entry name" value="Sigma2 domain of RNA polymerase sigma factors"/>
    <property type="match status" value="1"/>
</dbReference>
<dbReference type="NCBIfam" id="TIGR02937">
    <property type="entry name" value="sigma70-ECF"/>
    <property type="match status" value="1"/>
</dbReference>
<dbReference type="RefSeq" id="WP_030475152.1">
    <property type="nucleotide sequence ID" value="NZ_FWYC01000005.1"/>
</dbReference>
<feature type="domain" description="DUF6596" evidence="7">
    <location>
        <begin position="168"/>
        <end position="267"/>
    </location>
</feature>
<dbReference type="InterPro" id="IPR046531">
    <property type="entry name" value="DUF6596"/>
</dbReference>
<comment type="similarity">
    <text evidence="1">Belongs to the sigma-70 factor family. ECF subfamily.</text>
</comment>
<protein>
    <submittedName>
        <fullName evidence="8">RNA polymerase sigma factor, sigma-70 family</fullName>
    </submittedName>
</protein>
<evidence type="ECO:0000256" key="1">
    <source>
        <dbReference type="ARBA" id="ARBA00010641"/>
    </source>
</evidence>
<reference evidence="9" key="1">
    <citation type="submission" date="2017-04" db="EMBL/GenBank/DDBJ databases">
        <authorList>
            <person name="Varghese N."/>
            <person name="Submissions S."/>
        </authorList>
    </citation>
    <scope>NUCLEOTIDE SEQUENCE [LARGE SCALE GENOMIC DNA]</scope>
    <source>
        <strain evidence="9">DSM 44073</strain>
    </source>
</reference>
<dbReference type="SUPFAM" id="SSF48452">
    <property type="entry name" value="TPR-like"/>
    <property type="match status" value="1"/>
</dbReference>
<evidence type="ECO:0000259" key="6">
    <source>
        <dbReference type="Pfam" id="PF08281"/>
    </source>
</evidence>
<gene>
    <name evidence="8" type="ORF">SAMN05660733_02086</name>
</gene>
<evidence type="ECO:0000313" key="9">
    <source>
        <dbReference type="Proteomes" id="UP000192840"/>
    </source>
</evidence>
<dbReference type="Gene3D" id="1.10.1740.10">
    <property type="match status" value="1"/>
</dbReference>
<keyword evidence="4" id="KW-0804">Transcription</keyword>
<dbReference type="Proteomes" id="UP000192840">
    <property type="component" value="Unassembled WGS sequence"/>
</dbReference>
<evidence type="ECO:0000256" key="2">
    <source>
        <dbReference type="ARBA" id="ARBA00023015"/>
    </source>
</evidence>
<evidence type="ECO:0000256" key="3">
    <source>
        <dbReference type="ARBA" id="ARBA00023082"/>
    </source>
</evidence>
<keyword evidence="2" id="KW-0805">Transcription regulation</keyword>
<organism evidence="8 9">
    <name type="scientific">Lentzea albidocapillata</name>
    <dbReference type="NCBI Taxonomy" id="40571"/>
    <lineage>
        <taxon>Bacteria</taxon>
        <taxon>Bacillati</taxon>
        <taxon>Actinomycetota</taxon>
        <taxon>Actinomycetes</taxon>
        <taxon>Pseudonocardiales</taxon>
        <taxon>Pseudonocardiaceae</taxon>
        <taxon>Lentzea</taxon>
    </lineage>
</organism>
<dbReference type="InterPro" id="IPR007627">
    <property type="entry name" value="RNA_pol_sigma70_r2"/>
</dbReference>
<evidence type="ECO:0000259" key="5">
    <source>
        <dbReference type="Pfam" id="PF04542"/>
    </source>
</evidence>